<reference evidence="1" key="1">
    <citation type="submission" date="2021-04" db="EMBL/GenBank/DDBJ databases">
        <title>Genome sequence of Woronichinia naegeliana from Washington state freshwater lake bloom.</title>
        <authorList>
            <person name="Dreher T.W."/>
        </authorList>
    </citation>
    <scope>NUCLEOTIDE SEQUENCE</scope>
    <source>
        <strain evidence="1">WA131</strain>
    </source>
</reference>
<dbReference type="AlphaFoldDB" id="A0A977KSB7"/>
<dbReference type="Proteomes" id="UP001065613">
    <property type="component" value="Chromosome"/>
</dbReference>
<dbReference type="KEGG" id="wna:KA717_22650"/>
<protein>
    <submittedName>
        <fullName evidence="1">Uncharacterized protein</fullName>
    </submittedName>
</protein>
<sequence length="213" mass="24905">MINLSVGKMLYLLYAEAYSEKVKSDSQSEYKEKSNEIYNYSVTKGDVKSHLPSEYKEKSDEIYSDLVDQKLIIPTDLRGNLTSKVGRFSLTKEGKTVLVNYLANTDYQFVSSKGYKVLNALQRCIKYAVLANSNQTMDYEEFREKFKQLYFQQWARQSSQGIIVIFKKDLTQKFITENNLSLQEFDLHFDMLNNRGEISITQDKEDKLIQWVE</sequence>
<gene>
    <name evidence="1" type="ORF">KA717_22650</name>
</gene>
<evidence type="ECO:0000313" key="1">
    <source>
        <dbReference type="EMBL" id="UXE58801.1"/>
    </source>
</evidence>
<accession>A0A977KSB7</accession>
<dbReference type="EMBL" id="CP073041">
    <property type="protein sequence ID" value="UXE58801.1"/>
    <property type="molecule type" value="Genomic_DNA"/>
</dbReference>
<proteinExistence type="predicted"/>
<name>A0A977KSB7_9CYAN</name>
<organism evidence="1">
    <name type="scientific">Woronichinia naegeliana WA131</name>
    <dbReference type="NCBI Taxonomy" id="2824559"/>
    <lineage>
        <taxon>Bacteria</taxon>
        <taxon>Bacillati</taxon>
        <taxon>Cyanobacteriota</taxon>
        <taxon>Cyanophyceae</taxon>
        <taxon>Synechococcales</taxon>
        <taxon>Coelosphaeriaceae</taxon>
        <taxon>Woronichinia</taxon>
    </lineage>
</organism>